<evidence type="ECO:0000256" key="12">
    <source>
        <dbReference type="ARBA" id="ARBA00023128"/>
    </source>
</evidence>
<evidence type="ECO:0000256" key="9">
    <source>
        <dbReference type="ARBA" id="ARBA00022792"/>
    </source>
</evidence>
<comment type="subcellular location">
    <subcellularLocation>
        <location evidence="2">Mitochondrion inner membrane</location>
        <topology evidence="2">Peripheral membrane protein</topology>
        <orientation evidence="2">Matrix side</orientation>
    </subcellularLocation>
</comment>
<evidence type="ECO:0000256" key="15">
    <source>
        <dbReference type="ARBA" id="ARBA00032528"/>
    </source>
</evidence>
<keyword evidence="10" id="KW-0249">Electron transport</keyword>
<evidence type="ECO:0000256" key="2">
    <source>
        <dbReference type="ARBA" id="ARBA00004443"/>
    </source>
</evidence>
<evidence type="ECO:0000256" key="7">
    <source>
        <dbReference type="ARBA" id="ARBA00022553"/>
    </source>
</evidence>
<organism evidence="17 18">
    <name type="scientific">Cymbomonas tetramitiformis</name>
    <dbReference type="NCBI Taxonomy" id="36881"/>
    <lineage>
        <taxon>Eukaryota</taxon>
        <taxon>Viridiplantae</taxon>
        <taxon>Chlorophyta</taxon>
        <taxon>Pyramimonadophyceae</taxon>
        <taxon>Pyramimonadales</taxon>
        <taxon>Pyramimonadaceae</taxon>
        <taxon>Cymbomonas</taxon>
    </lineage>
</organism>
<gene>
    <name evidence="17" type="ORF">CYMTET_56961</name>
</gene>
<keyword evidence="12" id="KW-0496">Mitochondrion</keyword>
<evidence type="ECO:0000256" key="14">
    <source>
        <dbReference type="ARBA" id="ARBA00030192"/>
    </source>
</evidence>
<evidence type="ECO:0000256" key="13">
    <source>
        <dbReference type="ARBA" id="ARBA00023136"/>
    </source>
</evidence>
<accession>A0AAE0ELB4</accession>
<comment type="similarity">
    <text evidence="3">Belongs to the complex I LYR family.</text>
</comment>
<dbReference type="InterPro" id="IPR008011">
    <property type="entry name" value="Complex1_LYR_dom"/>
</dbReference>
<evidence type="ECO:0000256" key="5">
    <source>
        <dbReference type="ARBA" id="ARBA00018684"/>
    </source>
</evidence>
<evidence type="ECO:0000256" key="6">
    <source>
        <dbReference type="ARBA" id="ARBA00022448"/>
    </source>
</evidence>
<keyword evidence="6" id="KW-0813">Transport</keyword>
<evidence type="ECO:0000256" key="8">
    <source>
        <dbReference type="ARBA" id="ARBA00022660"/>
    </source>
</evidence>
<reference evidence="17 18" key="1">
    <citation type="journal article" date="2015" name="Genome Biol. Evol.">
        <title>Comparative Genomics of a Bacterivorous Green Alga Reveals Evolutionary Causalities and Consequences of Phago-Mixotrophic Mode of Nutrition.</title>
        <authorList>
            <person name="Burns J.A."/>
            <person name="Paasch A."/>
            <person name="Narechania A."/>
            <person name="Kim E."/>
        </authorList>
    </citation>
    <scope>NUCLEOTIDE SEQUENCE [LARGE SCALE GENOMIC DNA]</scope>
    <source>
        <strain evidence="17 18">PLY_AMNH</strain>
    </source>
</reference>
<feature type="domain" description="Complex 1 LYR protein" evidence="16">
    <location>
        <begin position="2"/>
        <end position="53"/>
    </location>
</feature>
<evidence type="ECO:0000313" key="17">
    <source>
        <dbReference type="EMBL" id="KAK3232703.1"/>
    </source>
</evidence>
<dbReference type="Proteomes" id="UP001190700">
    <property type="component" value="Unassembled WGS sequence"/>
</dbReference>
<dbReference type="EMBL" id="LGRX02035925">
    <property type="protein sequence ID" value="KAK3232703.1"/>
    <property type="molecule type" value="Genomic_DNA"/>
</dbReference>
<keyword evidence="8" id="KW-0679">Respiratory chain</keyword>
<proteinExistence type="inferred from homology"/>
<evidence type="ECO:0000256" key="3">
    <source>
        <dbReference type="ARBA" id="ARBA00009508"/>
    </source>
</evidence>
<evidence type="ECO:0000256" key="11">
    <source>
        <dbReference type="ARBA" id="ARBA00022990"/>
    </source>
</evidence>
<sequence length="99" mass="11571">MQLYRKSLKTLLNWTVQRGVWYTEAERLRSEFEENKDISDPALSALKLAKGEAILKKYYHPDPYIVPHDFGGSKWERNVPFPFDKIGIVHGYGPEPTYQ</sequence>
<keyword evidence="11" id="KW-0007">Acetylation</keyword>
<comment type="subunit">
    <text evidence="4">Mammalian complex I is composed of 45 different subunits.</text>
</comment>
<dbReference type="PANTHER" id="PTHR12868">
    <property type="entry name" value="NADH-UBIQUINONE OXIDOREDUCTASE B22 SUBUNIT"/>
    <property type="match status" value="1"/>
</dbReference>
<protein>
    <recommendedName>
        <fullName evidence="5">NADH dehydrogenase [ubiquinone] 1 beta subcomplex subunit 9</fullName>
    </recommendedName>
    <alternativeName>
        <fullName evidence="14">Complex I-B22</fullName>
    </alternativeName>
    <alternativeName>
        <fullName evidence="15">NADH-ubiquinone oxidoreductase B22 subunit</fullName>
    </alternativeName>
</protein>
<dbReference type="AlphaFoldDB" id="A0AAE0ELB4"/>
<comment type="function">
    <text evidence="1">Accessory subunit of the mitochondrial membrane respiratory chain NADH dehydrogenase (Complex I), that is believed to be not involved in catalysis. Complex I functions in the transfer of electrons from NADH to the respiratory chain. The immediate electron acceptor for the enzyme is believed to be ubiquinone.</text>
</comment>
<dbReference type="PANTHER" id="PTHR12868:SF0">
    <property type="entry name" value="NADH DEHYDROGENASE [UBIQUINONE] 1 BETA SUBCOMPLEX SUBUNIT 9"/>
    <property type="match status" value="1"/>
</dbReference>
<keyword evidence="9" id="KW-0999">Mitochondrion inner membrane</keyword>
<comment type="caution">
    <text evidence="17">The sequence shown here is derived from an EMBL/GenBank/DDBJ whole genome shotgun (WGS) entry which is preliminary data.</text>
</comment>
<keyword evidence="7" id="KW-0597">Phosphoprotein</keyword>
<dbReference type="InterPro" id="IPR045292">
    <property type="entry name" value="Complex1_LYR_NDUFB9_LYRM3"/>
</dbReference>
<evidence type="ECO:0000259" key="16">
    <source>
        <dbReference type="Pfam" id="PF05347"/>
    </source>
</evidence>
<dbReference type="Pfam" id="PF05347">
    <property type="entry name" value="Complex1_LYR"/>
    <property type="match status" value="1"/>
</dbReference>
<evidence type="ECO:0000256" key="4">
    <source>
        <dbReference type="ARBA" id="ARBA00011790"/>
    </source>
</evidence>
<dbReference type="InterPro" id="IPR033034">
    <property type="entry name" value="NDUFB9"/>
</dbReference>
<evidence type="ECO:0000256" key="10">
    <source>
        <dbReference type="ARBA" id="ARBA00022982"/>
    </source>
</evidence>
<keyword evidence="18" id="KW-1185">Reference proteome</keyword>
<dbReference type="GO" id="GO:0006120">
    <property type="term" value="P:mitochondrial electron transport, NADH to ubiquinone"/>
    <property type="evidence" value="ECO:0007669"/>
    <property type="project" value="InterPro"/>
</dbReference>
<evidence type="ECO:0000256" key="1">
    <source>
        <dbReference type="ARBA" id="ARBA00002920"/>
    </source>
</evidence>
<dbReference type="GO" id="GO:0005743">
    <property type="term" value="C:mitochondrial inner membrane"/>
    <property type="evidence" value="ECO:0007669"/>
    <property type="project" value="UniProtKB-SubCell"/>
</dbReference>
<name>A0AAE0ELB4_9CHLO</name>
<keyword evidence="13" id="KW-0472">Membrane</keyword>
<dbReference type="CDD" id="cd20263">
    <property type="entry name" value="Complex1_LYR_NDUFB9_LYRM3"/>
    <property type="match status" value="1"/>
</dbReference>
<evidence type="ECO:0000313" key="18">
    <source>
        <dbReference type="Proteomes" id="UP001190700"/>
    </source>
</evidence>